<dbReference type="AlphaFoldDB" id="A0A6S8J0W1"/>
<keyword evidence="7" id="KW-0732">Signal</keyword>
<dbReference type="GO" id="GO:0005886">
    <property type="term" value="C:plasma membrane"/>
    <property type="evidence" value="ECO:0007669"/>
    <property type="project" value="UniProtKB-SubCell"/>
</dbReference>
<feature type="signal peptide" evidence="7">
    <location>
        <begin position="1"/>
        <end position="16"/>
    </location>
</feature>
<dbReference type="SUPFAM" id="SSF103481">
    <property type="entry name" value="Multidrug resistance efflux transporter EmrE"/>
    <property type="match status" value="1"/>
</dbReference>
<proteinExistence type="predicted"/>
<dbReference type="Pfam" id="PF00892">
    <property type="entry name" value="EamA"/>
    <property type="match status" value="2"/>
</dbReference>
<feature type="transmembrane region" description="Helical" evidence="6">
    <location>
        <begin position="239"/>
        <end position="258"/>
    </location>
</feature>
<feature type="transmembrane region" description="Helical" evidence="6">
    <location>
        <begin position="338"/>
        <end position="356"/>
    </location>
</feature>
<feature type="domain" description="EamA" evidence="8">
    <location>
        <begin position="114"/>
        <end position="253"/>
    </location>
</feature>
<feature type="chain" id="PRO_5036191389" description="EamA domain-containing protein" evidence="7">
    <location>
        <begin position="17"/>
        <end position="483"/>
    </location>
</feature>
<gene>
    <name evidence="9" type="ORF">ACOF00016_LOCUS3014</name>
    <name evidence="10" type="ORF">ACOF00016_LOCUS3015</name>
</gene>
<feature type="transmembrane region" description="Helical" evidence="6">
    <location>
        <begin position="299"/>
        <end position="318"/>
    </location>
</feature>
<evidence type="ECO:0000256" key="6">
    <source>
        <dbReference type="SAM" id="Phobius"/>
    </source>
</evidence>
<reference evidence="9" key="1">
    <citation type="submission" date="2021-01" db="EMBL/GenBank/DDBJ databases">
        <authorList>
            <person name="Corre E."/>
            <person name="Pelletier E."/>
            <person name="Niang G."/>
            <person name="Scheremetjew M."/>
            <person name="Finn R."/>
            <person name="Kale V."/>
            <person name="Holt S."/>
            <person name="Cochrane G."/>
            <person name="Meng A."/>
            <person name="Brown T."/>
            <person name="Cohen L."/>
        </authorList>
    </citation>
    <scope>NUCLEOTIDE SEQUENCE</scope>
    <source>
        <strain evidence="9">CCMP127</strain>
    </source>
</reference>
<comment type="subcellular location">
    <subcellularLocation>
        <location evidence="1">Cell membrane</location>
        <topology evidence="1">Multi-pass membrane protein</topology>
    </subcellularLocation>
</comment>
<evidence type="ECO:0000256" key="4">
    <source>
        <dbReference type="ARBA" id="ARBA00022989"/>
    </source>
</evidence>
<name>A0A6S8J0W1_9STRA</name>
<sequence>MKSLLLQLCLIGIISGARVAGFSPTARGCVHRPRPLLFTPSASFRSRPSSFLWAVNQDDRIGLLDPPAFERPEISSSQDAELVHEVDAELVQEAGTSLNASNKPNGDDNRNMARLLLIGAAALYGTNFSVVKMLGQTDMSIALSATLRFGLAALITSPWLFGKTENPNTNEVHGEAMDHRLGVTLRGMEVGFWNSAGYIAQAVGLGTTLASKSAFLCSLAVVTVPLLDFATGKRLETRQITGIVLALLGVAVLELGGLSASDLALTSGDLASMVQPLAFGVAFWRMEQVMHKYPEEAKRATAAQLLAVFLGSAAYGFVTDPGFFDMTKIIQFVSEPTVLLSLFWTGCITTALTIYMESTALKSLSAAETTLILSTEPLWGTAFAAAVLGEQVGVDTGIGAVLIIAACLVSNLGLDGIKNLVAGASKSTRQEGKVNDSDVEYSTLARGGFFAAAGSSFLGAIKDTVIQIQDILFNVFPQGPPDF</sequence>
<feature type="transmembrane region" description="Helical" evidence="6">
    <location>
        <begin position="112"/>
        <end position="134"/>
    </location>
</feature>
<evidence type="ECO:0000313" key="10">
    <source>
        <dbReference type="EMBL" id="CAE0404931.1"/>
    </source>
</evidence>
<organism evidence="9">
    <name type="scientific">Amphora coffeiformis</name>
    <dbReference type="NCBI Taxonomy" id="265554"/>
    <lineage>
        <taxon>Eukaryota</taxon>
        <taxon>Sar</taxon>
        <taxon>Stramenopiles</taxon>
        <taxon>Ochrophyta</taxon>
        <taxon>Bacillariophyta</taxon>
        <taxon>Bacillariophyceae</taxon>
        <taxon>Bacillariophycidae</taxon>
        <taxon>Thalassiophysales</taxon>
        <taxon>Catenulaceae</taxon>
        <taxon>Amphora</taxon>
    </lineage>
</organism>
<dbReference type="EMBL" id="HBIM01003494">
    <property type="protein sequence ID" value="CAE0404931.1"/>
    <property type="molecule type" value="Transcribed_RNA"/>
</dbReference>
<evidence type="ECO:0000313" key="9">
    <source>
        <dbReference type="EMBL" id="CAE0404930.1"/>
    </source>
</evidence>
<dbReference type="PANTHER" id="PTHR42920:SF5">
    <property type="entry name" value="EAMA DOMAIN-CONTAINING PROTEIN"/>
    <property type="match status" value="1"/>
</dbReference>
<accession>A0A6S8J0W1</accession>
<feature type="transmembrane region" description="Helical" evidence="6">
    <location>
        <begin position="141"/>
        <end position="161"/>
    </location>
</feature>
<evidence type="ECO:0000256" key="1">
    <source>
        <dbReference type="ARBA" id="ARBA00004651"/>
    </source>
</evidence>
<dbReference type="PANTHER" id="PTHR42920">
    <property type="entry name" value="OS03G0707200 PROTEIN-RELATED"/>
    <property type="match status" value="1"/>
</dbReference>
<protein>
    <recommendedName>
        <fullName evidence="8">EamA domain-containing protein</fullName>
    </recommendedName>
</protein>
<evidence type="ECO:0000256" key="5">
    <source>
        <dbReference type="ARBA" id="ARBA00023136"/>
    </source>
</evidence>
<keyword evidence="3 6" id="KW-0812">Transmembrane</keyword>
<keyword evidence="4 6" id="KW-1133">Transmembrane helix</keyword>
<keyword evidence="5 6" id="KW-0472">Membrane</keyword>
<keyword evidence="2" id="KW-1003">Cell membrane</keyword>
<dbReference type="EMBL" id="HBIM01003493">
    <property type="protein sequence ID" value="CAE0404930.1"/>
    <property type="molecule type" value="Transcribed_RNA"/>
</dbReference>
<dbReference type="InterPro" id="IPR051258">
    <property type="entry name" value="Diverse_Substrate_Transporter"/>
</dbReference>
<dbReference type="InterPro" id="IPR000620">
    <property type="entry name" value="EamA_dom"/>
</dbReference>
<evidence type="ECO:0000256" key="2">
    <source>
        <dbReference type="ARBA" id="ARBA00022475"/>
    </source>
</evidence>
<evidence type="ECO:0000256" key="7">
    <source>
        <dbReference type="SAM" id="SignalP"/>
    </source>
</evidence>
<dbReference type="InterPro" id="IPR037185">
    <property type="entry name" value="EmrE-like"/>
</dbReference>
<evidence type="ECO:0000259" key="8">
    <source>
        <dbReference type="Pfam" id="PF00892"/>
    </source>
</evidence>
<evidence type="ECO:0000256" key="3">
    <source>
        <dbReference type="ARBA" id="ARBA00022692"/>
    </source>
</evidence>
<feature type="domain" description="EamA" evidence="8">
    <location>
        <begin position="268"/>
        <end position="411"/>
    </location>
</feature>